<feature type="domain" description="Response regulatory" evidence="4">
    <location>
        <begin position="1"/>
        <end position="118"/>
    </location>
</feature>
<comment type="caution">
    <text evidence="5">The sequence shown here is derived from an EMBL/GenBank/DDBJ whole genome shotgun (WGS) entry which is preliminary data.</text>
</comment>
<evidence type="ECO:0000256" key="2">
    <source>
        <dbReference type="ARBA" id="ARBA00022777"/>
    </source>
</evidence>
<dbReference type="Gene3D" id="3.30.450.40">
    <property type="match status" value="1"/>
</dbReference>
<dbReference type="Pfam" id="PF01590">
    <property type="entry name" value="GAF"/>
    <property type="match status" value="1"/>
</dbReference>
<name>A0A830F665_9EURY</name>
<dbReference type="Proteomes" id="UP000628840">
    <property type="component" value="Unassembled WGS sequence"/>
</dbReference>
<dbReference type="RefSeq" id="WP_188878103.1">
    <property type="nucleotide sequence ID" value="NZ_BMPF01000001.1"/>
</dbReference>
<proteinExistence type="predicted"/>
<dbReference type="EMBL" id="BMPF01000001">
    <property type="protein sequence ID" value="GGL24272.1"/>
    <property type="molecule type" value="Genomic_DNA"/>
</dbReference>
<keyword evidence="2" id="KW-0418">Kinase</keyword>
<evidence type="ECO:0000313" key="5">
    <source>
        <dbReference type="EMBL" id="GGL24272.1"/>
    </source>
</evidence>
<dbReference type="GO" id="GO:0000160">
    <property type="term" value="P:phosphorelay signal transduction system"/>
    <property type="evidence" value="ECO:0007669"/>
    <property type="project" value="InterPro"/>
</dbReference>
<dbReference type="CDD" id="cd00156">
    <property type="entry name" value="REC"/>
    <property type="match status" value="1"/>
</dbReference>
<dbReference type="Pfam" id="PF00072">
    <property type="entry name" value="Response_reg"/>
    <property type="match status" value="1"/>
</dbReference>
<evidence type="ECO:0000256" key="3">
    <source>
        <dbReference type="PROSITE-ProRule" id="PRU00169"/>
    </source>
</evidence>
<dbReference type="InterPro" id="IPR003018">
    <property type="entry name" value="GAF"/>
</dbReference>
<organism evidence="5 6">
    <name type="scientific">Halarchaeum grantii</name>
    <dbReference type="NCBI Taxonomy" id="1193105"/>
    <lineage>
        <taxon>Archaea</taxon>
        <taxon>Methanobacteriati</taxon>
        <taxon>Methanobacteriota</taxon>
        <taxon>Stenosarchaea group</taxon>
        <taxon>Halobacteria</taxon>
        <taxon>Halobacteriales</taxon>
        <taxon>Halobacteriaceae</taxon>
    </lineage>
</organism>
<dbReference type="InterPro" id="IPR029016">
    <property type="entry name" value="GAF-like_dom_sf"/>
</dbReference>
<accession>A0A830F665</accession>
<dbReference type="OrthoDB" id="330337at2157"/>
<dbReference type="PANTHER" id="PTHR43102:SF2">
    <property type="entry name" value="GAF DOMAIN-CONTAINING PROTEIN"/>
    <property type="match status" value="1"/>
</dbReference>
<evidence type="ECO:0000259" key="4">
    <source>
        <dbReference type="PROSITE" id="PS50110"/>
    </source>
</evidence>
<dbReference type="SUPFAM" id="SSF52172">
    <property type="entry name" value="CheY-like"/>
    <property type="match status" value="1"/>
</dbReference>
<dbReference type="PANTHER" id="PTHR43102">
    <property type="entry name" value="SLR1143 PROTEIN"/>
    <property type="match status" value="1"/>
</dbReference>
<keyword evidence="1" id="KW-0808">Transferase</keyword>
<dbReference type="GO" id="GO:0016301">
    <property type="term" value="F:kinase activity"/>
    <property type="evidence" value="ECO:0007669"/>
    <property type="project" value="UniProtKB-KW"/>
</dbReference>
<dbReference type="Gene3D" id="3.40.50.2300">
    <property type="match status" value="1"/>
</dbReference>
<comment type="caution">
    <text evidence="3">Lacks conserved residue(s) required for the propagation of feature annotation.</text>
</comment>
<keyword evidence="6" id="KW-1185">Reference proteome</keyword>
<sequence length="296" mass="31830">MILCVDPDADALAATRDALADAGYETATAGTAAEAYDALEATDSTTLDALVTEYELPDGTGLELVRGVRERAPDTTCILFTSTPVTDVDTAAFGDVIADYIAKDDPESRAELRDVLEHAIAFQCQTAYPLPEDEDARLAALERYALDADALGSALDRLGELATALFDVEAAAIGLIDAHEQRFLACHGIAFDPIEREETVCTYALLDEDVTVIEDVSEDPRFEANESLRAAGIAFYASASLVTPDGQAIGTFCVYDDEPRSFGERERELLTMLADEAMEQLELRRERAENGGGADA</sequence>
<dbReference type="SUPFAM" id="SSF55781">
    <property type="entry name" value="GAF domain-like"/>
    <property type="match status" value="1"/>
</dbReference>
<gene>
    <name evidence="5" type="ORF">GCM10009037_04730</name>
</gene>
<dbReference type="InterPro" id="IPR011006">
    <property type="entry name" value="CheY-like_superfamily"/>
</dbReference>
<dbReference type="SMART" id="SM00448">
    <property type="entry name" value="REC"/>
    <property type="match status" value="1"/>
</dbReference>
<dbReference type="PROSITE" id="PS50110">
    <property type="entry name" value="RESPONSE_REGULATORY"/>
    <property type="match status" value="1"/>
</dbReference>
<protein>
    <recommendedName>
        <fullName evidence="4">Response regulatory domain-containing protein</fullName>
    </recommendedName>
</protein>
<evidence type="ECO:0000256" key="1">
    <source>
        <dbReference type="ARBA" id="ARBA00022679"/>
    </source>
</evidence>
<dbReference type="AlphaFoldDB" id="A0A830F665"/>
<dbReference type="SMART" id="SM00065">
    <property type="entry name" value="GAF"/>
    <property type="match status" value="1"/>
</dbReference>
<reference evidence="5 6" key="1">
    <citation type="journal article" date="2019" name="Int. J. Syst. Evol. Microbiol.">
        <title>The Global Catalogue of Microorganisms (GCM) 10K type strain sequencing project: providing services to taxonomists for standard genome sequencing and annotation.</title>
        <authorList>
            <consortium name="The Broad Institute Genomics Platform"/>
            <consortium name="The Broad Institute Genome Sequencing Center for Infectious Disease"/>
            <person name="Wu L."/>
            <person name="Ma J."/>
        </authorList>
    </citation>
    <scope>NUCLEOTIDE SEQUENCE [LARGE SCALE GENOMIC DNA]</scope>
    <source>
        <strain evidence="5 6">JCM 19585</strain>
    </source>
</reference>
<dbReference type="InterPro" id="IPR001789">
    <property type="entry name" value="Sig_transdc_resp-reg_receiver"/>
</dbReference>
<evidence type="ECO:0000313" key="6">
    <source>
        <dbReference type="Proteomes" id="UP000628840"/>
    </source>
</evidence>